<evidence type="ECO:0000256" key="6">
    <source>
        <dbReference type="ARBA" id="ARBA00022670"/>
    </source>
</evidence>
<keyword evidence="7" id="KW-0479">Metal-binding</keyword>
<evidence type="ECO:0000256" key="8">
    <source>
        <dbReference type="ARBA" id="ARBA00022801"/>
    </source>
</evidence>
<dbReference type="SUPFAM" id="SSF55486">
    <property type="entry name" value="Metalloproteases ('zincins'), catalytic domain"/>
    <property type="match status" value="1"/>
</dbReference>
<evidence type="ECO:0000256" key="10">
    <source>
        <dbReference type="ARBA" id="ARBA00023049"/>
    </source>
</evidence>
<dbReference type="GO" id="GO:0008270">
    <property type="term" value="F:zinc ion binding"/>
    <property type="evidence" value="ECO:0007669"/>
    <property type="project" value="InterPro"/>
</dbReference>
<evidence type="ECO:0000259" key="14">
    <source>
        <dbReference type="Pfam" id="PF01433"/>
    </source>
</evidence>
<comment type="catalytic activity">
    <reaction evidence="1">
        <text>Release of an N-terminal amino acid, Xaa-|-Yaa- from a peptide, amide or arylamide. Xaa is preferably Ala, but may be most amino acids including Pro (slow action). When a terminal hydrophobic residue is followed by a prolyl residue, the two may be released as an intact Xaa-Pro dipeptide.</text>
        <dbReference type="EC" id="3.4.11.2"/>
    </reaction>
</comment>
<keyword evidence="9" id="KW-0862">Zinc</keyword>
<proteinExistence type="inferred from homology"/>
<feature type="compositionally biased region" description="Basic and acidic residues" evidence="13">
    <location>
        <begin position="1"/>
        <end position="11"/>
    </location>
</feature>
<feature type="region of interest" description="Disordered" evidence="13">
    <location>
        <begin position="1"/>
        <end position="33"/>
    </location>
</feature>
<evidence type="ECO:0000256" key="12">
    <source>
        <dbReference type="ARBA" id="ARBA00031533"/>
    </source>
</evidence>
<dbReference type="GO" id="GO:0006508">
    <property type="term" value="P:proteolysis"/>
    <property type="evidence" value="ECO:0007669"/>
    <property type="project" value="UniProtKB-KW"/>
</dbReference>
<dbReference type="SUPFAM" id="SSF63737">
    <property type="entry name" value="Leukotriene A4 hydrolase N-terminal domain"/>
    <property type="match status" value="1"/>
</dbReference>
<evidence type="ECO:0000256" key="4">
    <source>
        <dbReference type="ARBA" id="ARBA00012564"/>
    </source>
</evidence>
<gene>
    <name evidence="16" type="ORF">BJL86_0600</name>
</gene>
<dbReference type="InterPro" id="IPR001930">
    <property type="entry name" value="Peptidase_M1"/>
</dbReference>
<dbReference type="Pfam" id="PF17900">
    <property type="entry name" value="Peptidase_M1_N"/>
    <property type="match status" value="1"/>
</dbReference>
<evidence type="ECO:0000256" key="1">
    <source>
        <dbReference type="ARBA" id="ARBA00000098"/>
    </source>
</evidence>
<evidence type="ECO:0000313" key="17">
    <source>
        <dbReference type="Proteomes" id="UP000186104"/>
    </source>
</evidence>
<keyword evidence="10" id="KW-0482">Metalloprotease</keyword>
<dbReference type="AlphaFoldDB" id="A0A173LKZ3"/>
<keyword evidence="17" id="KW-1185">Reference proteome</keyword>
<comment type="similarity">
    <text evidence="3">Belongs to the peptidase M1 family.</text>
</comment>
<dbReference type="PRINTS" id="PR00756">
    <property type="entry name" value="ALADIPTASE"/>
</dbReference>
<dbReference type="Proteomes" id="UP000186104">
    <property type="component" value="Chromosome"/>
</dbReference>
<dbReference type="EMBL" id="CP015961">
    <property type="protein sequence ID" value="ANI91402.1"/>
    <property type="molecule type" value="Genomic_DNA"/>
</dbReference>
<dbReference type="Pfam" id="PF01433">
    <property type="entry name" value="Peptidase_M1"/>
    <property type="match status" value="1"/>
</dbReference>
<evidence type="ECO:0000259" key="15">
    <source>
        <dbReference type="Pfam" id="PF17900"/>
    </source>
</evidence>
<dbReference type="CDD" id="cd09603">
    <property type="entry name" value="M1_APN_like"/>
    <property type="match status" value="1"/>
</dbReference>
<organism evidence="16 17">
    <name type="scientific">Dietzia timorensis</name>
    <dbReference type="NCBI Taxonomy" id="499555"/>
    <lineage>
        <taxon>Bacteria</taxon>
        <taxon>Bacillati</taxon>
        <taxon>Actinomycetota</taxon>
        <taxon>Actinomycetes</taxon>
        <taxon>Mycobacteriales</taxon>
        <taxon>Dietziaceae</taxon>
        <taxon>Dietzia</taxon>
    </lineage>
</organism>
<feature type="domain" description="Aminopeptidase N-like N-terminal" evidence="15">
    <location>
        <begin position="42"/>
        <end position="213"/>
    </location>
</feature>
<protein>
    <recommendedName>
        <fullName evidence="5">Aminopeptidase N</fullName>
        <ecNumber evidence="4">3.4.11.2</ecNumber>
    </recommendedName>
    <alternativeName>
        <fullName evidence="11">Alanine aminopeptidase</fullName>
    </alternativeName>
    <alternativeName>
        <fullName evidence="12">Lysyl aminopeptidase</fullName>
    </alternativeName>
</protein>
<accession>A0A173LKZ3</accession>
<name>A0A173LKZ3_9ACTN</name>
<dbReference type="GO" id="GO:0016285">
    <property type="term" value="F:alanyl aminopeptidase activity"/>
    <property type="evidence" value="ECO:0007669"/>
    <property type="project" value="UniProtKB-EC"/>
</dbReference>
<dbReference type="InterPro" id="IPR050344">
    <property type="entry name" value="Peptidase_M1_aminopeptidases"/>
</dbReference>
<reference evidence="16 17" key="1">
    <citation type="submission" date="2016-06" db="EMBL/GenBank/DDBJ databases">
        <title>Complete genome sequence of a saline-alkali tolerant type strain Dietzia timorensis ID05-A0528T.</title>
        <authorList>
            <person name="Wu X."/>
        </authorList>
    </citation>
    <scope>NUCLEOTIDE SEQUENCE [LARGE SCALE GENOMIC DNA]</scope>
    <source>
        <strain evidence="16 17">ID05-A0528</strain>
    </source>
</reference>
<sequence length="458" mass="50666">MAIRPVKKDTVSRPSKPASTRRRDPVDPYLPDAGNHGYSVSRYDLDLSYRVAPNRLTGVATISLFTTEPLRDFSLDLSRHLSVSKVSWVGAKLARFRHSGGKLRMTAGDDIPVGAAITVTVKYSGNPRPIKGVWGEVGWEELDEGVLVANQPNGAASWFPCDDHPASKAPMRIALTTDSPYKVVCTGELVGKKASGSTTAWEFDMAYPTSTYLAAVNIGLYEHLQITGGDVPIHAYIPADLRREFSESFARQREMMDLFEKLFGPYPLDSYKVVVTDDELEIPLESMGMSTFGRNIAVAGDAEERLIAHELAHQWFGNTVTAESWKGIWLHEGFACYAEWLWSEFSGGADAHSHALKYFARLQSSPHDLLLADPGPALMFDDRVYKRGALTLHVLRGVIGDSAFFDLIREWMEEFGGSTATTEDFIDMAEDATDVDLEPLWDTWLFSTDMPAGLGMPS</sequence>
<evidence type="ECO:0000313" key="16">
    <source>
        <dbReference type="EMBL" id="ANI91402.1"/>
    </source>
</evidence>
<dbReference type="Gene3D" id="1.10.390.10">
    <property type="entry name" value="Neutral Protease Domain 2"/>
    <property type="match status" value="1"/>
</dbReference>
<dbReference type="PANTHER" id="PTHR11533">
    <property type="entry name" value="PROTEASE M1 ZINC METALLOPROTEASE"/>
    <property type="match status" value="1"/>
</dbReference>
<evidence type="ECO:0000256" key="5">
    <source>
        <dbReference type="ARBA" id="ARBA00015611"/>
    </source>
</evidence>
<evidence type="ECO:0000256" key="2">
    <source>
        <dbReference type="ARBA" id="ARBA00001947"/>
    </source>
</evidence>
<dbReference type="OrthoDB" id="100605at2"/>
<evidence type="ECO:0000256" key="11">
    <source>
        <dbReference type="ARBA" id="ARBA00029811"/>
    </source>
</evidence>
<dbReference type="InterPro" id="IPR042097">
    <property type="entry name" value="Aminopeptidase_N-like_N_sf"/>
</dbReference>
<evidence type="ECO:0000256" key="3">
    <source>
        <dbReference type="ARBA" id="ARBA00010136"/>
    </source>
</evidence>
<dbReference type="InterPro" id="IPR014782">
    <property type="entry name" value="Peptidase_M1_dom"/>
</dbReference>
<dbReference type="EC" id="3.4.11.2" evidence="4"/>
<evidence type="ECO:0000256" key="7">
    <source>
        <dbReference type="ARBA" id="ARBA00022723"/>
    </source>
</evidence>
<dbReference type="GO" id="GO:0008237">
    <property type="term" value="F:metallopeptidase activity"/>
    <property type="evidence" value="ECO:0007669"/>
    <property type="project" value="UniProtKB-KW"/>
</dbReference>
<keyword evidence="6" id="KW-0645">Protease</keyword>
<feature type="domain" description="Peptidase M1 membrane alanine aminopeptidase" evidence="14">
    <location>
        <begin position="252"/>
        <end position="444"/>
    </location>
</feature>
<dbReference type="RefSeq" id="WP_082908761.1">
    <property type="nucleotide sequence ID" value="NZ_CP015961.1"/>
</dbReference>
<keyword evidence="8" id="KW-0378">Hydrolase</keyword>
<dbReference type="InterPro" id="IPR027268">
    <property type="entry name" value="Peptidase_M4/M1_CTD_sf"/>
</dbReference>
<dbReference type="Gene3D" id="2.60.40.1730">
    <property type="entry name" value="tricorn interacting facor f3 domain"/>
    <property type="match status" value="1"/>
</dbReference>
<comment type="cofactor">
    <cofactor evidence="2">
        <name>Zn(2+)</name>
        <dbReference type="ChEBI" id="CHEBI:29105"/>
    </cofactor>
</comment>
<keyword evidence="16" id="KW-0031">Aminopeptidase</keyword>
<dbReference type="InterPro" id="IPR045357">
    <property type="entry name" value="Aminopeptidase_N-like_N"/>
</dbReference>
<dbReference type="STRING" id="499555.BJL86_0600"/>
<evidence type="ECO:0000256" key="13">
    <source>
        <dbReference type="SAM" id="MobiDB-lite"/>
    </source>
</evidence>
<dbReference type="KEGG" id="dtm:BJL86_0600"/>
<evidence type="ECO:0000256" key="9">
    <source>
        <dbReference type="ARBA" id="ARBA00022833"/>
    </source>
</evidence>